<evidence type="ECO:0000259" key="4">
    <source>
        <dbReference type="Pfam" id="PF00669"/>
    </source>
</evidence>
<evidence type="ECO:0000256" key="1">
    <source>
        <dbReference type="ARBA" id="ARBA00004365"/>
    </source>
</evidence>
<dbReference type="Gene3D" id="1.20.1330.10">
    <property type="entry name" value="f41 fragment of flagellin, N-terminal domain"/>
    <property type="match status" value="2"/>
</dbReference>
<dbReference type="OrthoDB" id="9758307at2"/>
<dbReference type="InterPro" id="IPR046358">
    <property type="entry name" value="Flagellin_C"/>
</dbReference>
<feature type="domain" description="Flagellin N-terminal" evidence="4">
    <location>
        <begin position="3"/>
        <end position="140"/>
    </location>
</feature>
<evidence type="ECO:0000259" key="5">
    <source>
        <dbReference type="Pfam" id="PF00700"/>
    </source>
</evidence>
<gene>
    <name evidence="6" type="primary">flgL</name>
    <name evidence="6" type="ORF">BGI42_03860</name>
</gene>
<keyword evidence="6" id="KW-0282">Flagellum</keyword>
<comment type="similarity">
    <text evidence="2">Belongs to the bacterial flagellin family.</text>
</comment>
<dbReference type="GO" id="GO:0071973">
    <property type="term" value="P:bacterial-type flagellum-dependent cell motility"/>
    <property type="evidence" value="ECO:0007669"/>
    <property type="project" value="InterPro"/>
</dbReference>
<reference evidence="7" key="1">
    <citation type="submission" date="2016-09" db="EMBL/GenBank/DDBJ databases">
        <title>Genomics of Clostridium taeniosporum, an organism which forms endospores with ribbon-like appendages.</title>
        <authorList>
            <person name="Walker J.R."/>
        </authorList>
    </citation>
    <scope>NUCLEOTIDE SEQUENCE [LARGE SCALE GENOMIC DNA]</scope>
    <source>
        <strain evidence="7">1/k</strain>
    </source>
</reference>
<keyword evidence="7" id="KW-1185">Reference proteome</keyword>
<dbReference type="GO" id="GO:0005198">
    <property type="term" value="F:structural molecule activity"/>
    <property type="evidence" value="ECO:0007669"/>
    <property type="project" value="InterPro"/>
</dbReference>
<dbReference type="Pfam" id="PF00700">
    <property type="entry name" value="Flagellin_C"/>
    <property type="match status" value="1"/>
</dbReference>
<accession>A0A1D7XI93</accession>
<dbReference type="EMBL" id="CP017253">
    <property type="protein sequence ID" value="AOR22900.1"/>
    <property type="molecule type" value="Genomic_DNA"/>
</dbReference>
<keyword evidence="6" id="KW-0969">Cilium</keyword>
<evidence type="ECO:0000256" key="3">
    <source>
        <dbReference type="ARBA" id="ARBA00023143"/>
    </source>
</evidence>
<evidence type="ECO:0000313" key="6">
    <source>
        <dbReference type="EMBL" id="AOR22900.1"/>
    </source>
</evidence>
<evidence type="ECO:0000256" key="2">
    <source>
        <dbReference type="ARBA" id="ARBA00005709"/>
    </source>
</evidence>
<proteinExistence type="inferred from homology"/>
<protein>
    <submittedName>
        <fullName evidence="6">Flagellar hook-associated protein 3</fullName>
    </submittedName>
</protein>
<organism evidence="6 7">
    <name type="scientific">Clostridium taeniosporum</name>
    <dbReference type="NCBI Taxonomy" id="394958"/>
    <lineage>
        <taxon>Bacteria</taxon>
        <taxon>Bacillati</taxon>
        <taxon>Bacillota</taxon>
        <taxon>Clostridia</taxon>
        <taxon>Eubacteriales</taxon>
        <taxon>Clostridiaceae</taxon>
        <taxon>Clostridium</taxon>
    </lineage>
</organism>
<dbReference type="NCBIfam" id="TIGR02550">
    <property type="entry name" value="flagell_flgL"/>
    <property type="match status" value="1"/>
</dbReference>
<dbReference type="STRING" id="394958.BGI42_03860"/>
<dbReference type="KEGG" id="ctae:BGI42_03860"/>
<evidence type="ECO:0000313" key="7">
    <source>
        <dbReference type="Proteomes" id="UP000094652"/>
    </source>
</evidence>
<dbReference type="PANTHER" id="PTHR42792:SF1">
    <property type="entry name" value="FLAGELLAR HOOK-ASSOCIATED PROTEIN 3"/>
    <property type="match status" value="1"/>
</dbReference>
<dbReference type="GO" id="GO:0009424">
    <property type="term" value="C:bacterial-type flagellum hook"/>
    <property type="evidence" value="ECO:0007669"/>
    <property type="project" value="InterPro"/>
</dbReference>
<dbReference type="SUPFAM" id="SSF64518">
    <property type="entry name" value="Phase 1 flagellin"/>
    <property type="match status" value="1"/>
</dbReference>
<sequence>MRITTSMLTSNYQSNMTKNLNNIQKIQNQLSSGKEISRPSDNPYKVSRTMQMYTEIGANKQYNENIKDISNWLDTTDTSLNQMGNVFARVRELLVTAGNGAYGGDERKAIQDEIKERVNEMSQILNTNFDGVYIFGGTKTTSKPTIVNSDGELCYADKDGNAVNKTAAGVNIELTNPITDGGTKTINSMEKSGDTVTVIIADNTDPANPVETPVNIDLSSVDLTATPPVTEESLFKIALNAQGFNDDAVERLASMVPSFNALDQMGSDLNVEVSQGVLINYNKNAVDLLEGSGTNVVDTLNKIITNLGSGGDVSKITGECLGEVDDIIKNLLKNRAEVGAMQNRMESAQDKNESENLDMTDILSKTEDIDFTEKMIQYSTMQTVYMAALQTSAKILPATILDYL</sequence>
<name>A0A1D7XI93_9CLOT</name>
<dbReference type="InterPro" id="IPR013384">
    <property type="entry name" value="Flagell_FlgL"/>
</dbReference>
<dbReference type="InterPro" id="IPR001492">
    <property type="entry name" value="Flagellin"/>
</dbReference>
<keyword evidence="6" id="KW-0966">Cell projection</keyword>
<dbReference type="AlphaFoldDB" id="A0A1D7XI93"/>
<dbReference type="PANTHER" id="PTHR42792">
    <property type="entry name" value="FLAGELLIN"/>
    <property type="match status" value="1"/>
</dbReference>
<dbReference type="RefSeq" id="WP_069679058.1">
    <property type="nucleotide sequence ID" value="NZ_CP017253.2"/>
</dbReference>
<dbReference type="InterPro" id="IPR001029">
    <property type="entry name" value="Flagellin_N"/>
</dbReference>
<keyword evidence="3" id="KW-0975">Bacterial flagellum</keyword>
<dbReference type="Pfam" id="PF00669">
    <property type="entry name" value="Flagellin_N"/>
    <property type="match status" value="1"/>
</dbReference>
<feature type="domain" description="Flagellin C-terminal" evidence="5">
    <location>
        <begin position="322"/>
        <end position="403"/>
    </location>
</feature>
<dbReference type="Proteomes" id="UP000094652">
    <property type="component" value="Chromosome"/>
</dbReference>
<comment type="subcellular location">
    <subcellularLocation>
        <location evidence="1">Bacterial flagellum</location>
    </subcellularLocation>
</comment>